<protein>
    <recommendedName>
        <fullName evidence="4">SPOR domain-containing protein</fullName>
    </recommendedName>
</protein>
<evidence type="ECO:0000256" key="1">
    <source>
        <dbReference type="SAM" id="MobiDB-lite"/>
    </source>
</evidence>
<feature type="compositionally biased region" description="Basic and acidic residues" evidence="1">
    <location>
        <begin position="11"/>
        <end position="24"/>
    </location>
</feature>
<accession>W5IJI8</accession>
<evidence type="ECO:0000313" key="3">
    <source>
        <dbReference type="Proteomes" id="UP000005777"/>
    </source>
</evidence>
<organism evidence="2 3">
    <name type="scientific">Scardovia inopinata F0304</name>
    <dbReference type="NCBI Taxonomy" id="641146"/>
    <lineage>
        <taxon>Bacteria</taxon>
        <taxon>Bacillati</taxon>
        <taxon>Actinomycetota</taxon>
        <taxon>Actinomycetes</taxon>
        <taxon>Bifidobacteriales</taxon>
        <taxon>Bifidobacteriaceae</taxon>
        <taxon>Scardovia</taxon>
    </lineage>
</organism>
<feature type="compositionally biased region" description="Polar residues" evidence="1">
    <location>
        <begin position="1"/>
        <end position="10"/>
    </location>
</feature>
<proteinExistence type="predicted"/>
<dbReference type="RefSeq" id="WP_231287979.1">
    <property type="nucleotide sequence ID" value="NZ_GG770225.1"/>
</dbReference>
<dbReference type="HOGENOM" id="CLU_2013670_0_0_11"/>
<evidence type="ECO:0008006" key="4">
    <source>
        <dbReference type="Google" id="ProtNLM"/>
    </source>
</evidence>
<comment type="caution">
    <text evidence="2">The sequence shown here is derived from an EMBL/GenBank/DDBJ whole genome shotgun (WGS) entry which is preliminary data.</text>
</comment>
<reference evidence="2 3" key="1">
    <citation type="submission" date="2012-01" db="EMBL/GenBank/DDBJ databases">
        <title>The Genome Sequence of Scardovia inopinata F0304.</title>
        <authorList>
            <consortium name="The Broad Institute Genome Sequencing Platform"/>
            <person name="Earl A."/>
            <person name="Ward D."/>
            <person name="Feldgarden M."/>
            <person name="Gevers D."/>
            <person name="Izard J."/>
            <person name="Baranova O.V."/>
            <person name="Blanton J.M."/>
            <person name="Tanner A.C."/>
            <person name="Dewhirst F.E."/>
            <person name="Young S.K."/>
            <person name="Zeng Q."/>
            <person name="Gargeya S."/>
            <person name="Fitzgerald M."/>
            <person name="Haas B."/>
            <person name="Abouelleil A."/>
            <person name="Alvarado L."/>
            <person name="Arachchi H.M."/>
            <person name="Berlin A."/>
            <person name="Chapman S.B."/>
            <person name="Gearin G."/>
            <person name="Goldberg J."/>
            <person name="Griggs A."/>
            <person name="Gujja S."/>
            <person name="Hansen M."/>
            <person name="Heiman D."/>
            <person name="Howarth C."/>
            <person name="Larimer J."/>
            <person name="Lui A."/>
            <person name="MacDonald P.J."/>
            <person name="McCowen C."/>
            <person name="Montmayeur A."/>
            <person name="Murphy C."/>
            <person name="Neiman D."/>
            <person name="Pearson M."/>
            <person name="Priest M."/>
            <person name="Roberts A."/>
            <person name="Saif S."/>
            <person name="Shea T."/>
            <person name="Sisk P."/>
            <person name="Stolte C."/>
            <person name="Sykes S."/>
            <person name="Wortman J."/>
            <person name="Nusbaum C."/>
            <person name="Birren B."/>
        </authorList>
    </citation>
    <scope>NUCLEOTIDE SEQUENCE [LARGE SCALE GENOMIC DNA]</scope>
    <source>
        <strain evidence="2 3">F0304</strain>
    </source>
</reference>
<keyword evidence="3" id="KW-1185">Reference proteome</keyword>
<feature type="region of interest" description="Disordered" evidence="1">
    <location>
        <begin position="104"/>
        <end position="123"/>
    </location>
</feature>
<feature type="region of interest" description="Disordered" evidence="1">
    <location>
        <begin position="1"/>
        <end position="24"/>
    </location>
</feature>
<dbReference type="eggNOG" id="ENOG5033BD3">
    <property type="taxonomic scope" value="Bacteria"/>
</dbReference>
<dbReference type="EMBL" id="ADCX01000004">
    <property type="protein sequence ID" value="EFG27189.2"/>
    <property type="molecule type" value="Genomic_DNA"/>
</dbReference>
<name>W5IJI8_SCAIO</name>
<gene>
    <name evidence="2" type="ORF">HMPREF9020_00828</name>
</gene>
<dbReference type="AlphaFoldDB" id="W5IJI8"/>
<sequence>MMTFFQNLSDSSEKREKTESENKVKADIEALKKDLPSVDPQGLMDMTDRKQWYYNSRTKKVEYGKISPYSERMGPYGSREEAEKAVEIAAKRNQVWEAENKLWKGIGEEESEQDDNPAGKKSK</sequence>
<evidence type="ECO:0000313" key="2">
    <source>
        <dbReference type="EMBL" id="EFG27189.2"/>
    </source>
</evidence>
<dbReference type="Proteomes" id="UP000005777">
    <property type="component" value="Unassembled WGS sequence"/>
</dbReference>